<keyword evidence="3 6" id="KW-0812">Transmembrane</keyword>
<gene>
    <name evidence="7" type="ORF">BSOLF_1932</name>
</gene>
<accession>A0A2R6XYM2</accession>
<evidence type="ECO:0000313" key="8">
    <source>
        <dbReference type="Proteomes" id="UP000244338"/>
    </source>
</evidence>
<dbReference type="EMBL" id="PEBX01000105">
    <property type="protein sequence ID" value="PTQ55510.1"/>
    <property type="molecule type" value="Genomic_DNA"/>
</dbReference>
<dbReference type="PANTHER" id="PTHR30028">
    <property type="entry name" value="UPF0014 INNER MEMBRANE PROTEIN YBBM-RELATED"/>
    <property type="match status" value="1"/>
</dbReference>
<evidence type="ECO:0000256" key="1">
    <source>
        <dbReference type="ARBA" id="ARBA00004141"/>
    </source>
</evidence>
<protein>
    <submittedName>
        <fullName evidence="7">YbbM seven transmembrane helix protein</fullName>
    </submittedName>
</protein>
<feature type="transmembrane region" description="Helical" evidence="6">
    <location>
        <begin position="210"/>
        <end position="234"/>
    </location>
</feature>
<feature type="transmembrane region" description="Helical" evidence="6">
    <location>
        <begin position="89"/>
        <end position="111"/>
    </location>
</feature>
<reference evidence="8" key="1">
    <citation type="journal article" date="2018" name="Sci. Rep.">
        <title>Lignite coal burning seam in the remote Altai Mountains harbors a hydrogen-driven thermophilic microbial community.</title>
        <authorList>
            <person name="Kadnikov V.V."/>
            <person name="Mardanov A.V."/>
            <person name="Ivasenko D.A."/>
            <person name="Antsiferov D.V."/>
            <person name="Beletsky A.V."/>
            <person name="Karnachuk O.V."/>
            <person name="Ravin N.V."/>
        </authorList>
    </citation>
    <scope>NUCLEOTIDE SEQUENCE [LARGE SCALE GENOMIC DNA]</scope>
</reference>
<feature type="transmembrane region" description="Helical" evidence="6">
    <location>
        <begin position="58"/>
        <end position="77"/>
    </location>
</feature>
<comment type="caution">
    <text evidence="7">The sequence shown here is derived from an EMBL/GenBank/DDBJ whole genome shotgun (WGS) entry which is preliminary data.</text>
</comment>
<sequence length="251" mass="27174">MSPLSLILTLAFVLVTMLLSYRHHLKLEKDIFIGTIRTAVQLIAVGYLLHFIFSEGSWLGIGGMILVMITVATLNAAKKGKDMPGVKWRIALTISTAEGVAMLLMLGLHIIPPEPRYIIPISGMIIGNSMVVSGLYLNRMRAEAKARAEEMMVILALGGTSRKAYERTLQHSVKAAMMPSIDGMKTVGLVQLPGMMTGMIVAGANPIDAVLYQILIMYAISGSAAVTATIMGLLSHSLLFNEHHQLKEMGV</sequence>
<feature type="transmembrane region" description="Helical" evidence="6">
    <location>
        <begin position="31"/>
        <end position="52"/>
    </location>
</feature>
<evidence type="ECO:0000256" key="4">
    <source>
        <dbReference type="ARBA" id="ARBA00022989"/>
    </source>
</evidence>
<evidence type="ECO:0000256" key="5">
    <source>
        <dbReference type="ARBA" id="ARBA00023136"/>
    </source>
</evidence>
<dbReference type="PANTHER" id="PTHR30028:SF0">
    <property type="entry name" value="PROTEIN ALUMINUM SENSITIVE 3"/>
    <property type="match status" value="1"/>
</dbReference>
<keyword evidence="5 6" id="KW-0472">Membrane</keyword>
<dbReference type="Pfam" id="PF03649">
    <property type="entry name" value="UPF0014"/>
    <property type="match status" value="1"/>
</dbReference>
<comment type="similarity">
    <text evidence="2">Belongs to the UPF0014 family.</text>
</comment>
<keyword evidence="4 6" id="KW-1133">Transmembrane helix</keyword>
<evidence type="ECO:0000313" key="7">
    <source>
        <dbReference type="EMBL" id="PTQ55510.1"/>
    </source>
</evidence>
<evidence type="ECO:0000256" key="6">
    <source>
        <dbReference type="SAM" id="Phobius"/>
    </source>
</evidence>
<evidence type="ECO:0000256" key="3">
    <source>
        <dbReference type="ARBA" id="ARBA00022692"/>
    </source>
</evidence>
<dbReference type="GO" id="GO:0005886">
    <property type="term" value="C:plasma membrane"/>
    <property type="evidence" value="ECO:0007669"/>
    <property type="project" value="TreeGrafter"/>
</dbReference>
<feature type="transmembrane region" description="Helical" evidence="6">
    <location>
        <begin position="6"/>
        <end position="24"/>
    </location>
</feature>
<dbReference type="Proteomes" id="UP000244338">
    <property type="component" value="Unassembled WGS sequence"/>
</dbReference>
<organism evidence="7 8">
    <name type="scientific">Candidatus Carbonibacillus altaicus</name>
    <dbReference type="NCBI Taxonomy" id="2163959"/>
    <lineage>
        <taxon>Bacteria</taxon>
        <taxon>Bacillati</taxon>
        <taxon>Bacillota</taxon>
        <taxon>Bacilli</taxon>
        <taxon>Bacillales</taxon>
        <taxon>Candidatus Carbonibacillus</taxon>
    </lineage>
</organism>
<comment type="subcellular location">
    <subcellularLocation>
        <location evidence="1">Membrane</location>
        <topology evidence="1">Multi-pass membrane protein</topology>
    </subcellularLocation>
</comment>
<feature type="transmembrane region" description="Helical" evidence="6">
    <location>
        <begin position="117"/>
        <end position="137"/>
    </location>
</feature>
<dbReference type="InterPro" id="IPR005226">
    <property type="entry name" value="UPF0014_fam"/>
</dbReference>
<dbReference type="AlphaFoldDB" id="A0A2R6XYM2"/>
<evidence type="ECO:0000256" key="2">
    <source>
        <dbReference type="ARBA" id="ARBA00005268"/>
    </source>
</evidence>
<name>A0A2R6XYM2_9BACL</name>
<proteinExistence type="inferred from homology"/>